<dbReference type="Proteomes" id="UP000887576">
    <property type="component" value="Unplaced"/>
</dbReference>
<dbReference type="WBParaSite" id="JU765_v2.g11108.t1">
    <property type="protein sequence ID" value="JU765_v2.g11108.t1"/>
    <property type="gene ID" value="JU765_v2.g11108"/>
</dbReference>
<protein>
    <submittedName>
        <fullName evidence="2">Uncharacterized protein</fullName>
    </submittedName>
</protein>
<accession>A0AC34PYL8</accession>
<evidence type="ECO:0000313" key="2">
    <source>
        <dbReference type="WBParaSite" id="JU765_v2.g11108.t1"/>
    </source>
</evidence>
<name>A0AC34PYL8_9BILA</name>
<proteinExistence type="predicted"/>
<organism evidence="1 2">
    <name type="scientific">Panagrolaimus sp. JU765</name>
    <dbReference type="NCBI Taxonomy" id="591449"/>
    <lineage>
        <taxon>Eukaryota</taxon>
        <taxon>Metazoa</taxon>
        <taxon>Ecdysozoa</taxon>
        <taxon>Nematoda</taxon>
        <taxon>Chromadorea</taxon>
        <taxon>Rhabditida</taxon>
        <taxon>Tylenchina</taxon>
        <taxon>Panagrolaimomorpha</taxon>
        <taxon>Panagrolaimoidea</taxon>
        <taxon>Panagrolaimidae</taxon>
        <taxon>Panagrolaimus</taxon>
    </lineage>
</organism>
<sequence>MEMAEMNPSEIQTPTAAVKSLLDVDDENVRESLETGMDLREYSRSVEEKLKTAHRL</sequence>
<reference evidence="2" key="1">
    <citation type="submission" date="2022-11" db="UniProtKB">
        <authorList>
            <consortium name="WormBaseParasite"/>
        </authorList>
    </citation>
    <scope>IDENTIFICATION</scope>
</reference>
<evidence type="ECO:0000313" key="1">
    <source>
        <dbReference type="Proteomes" id="UP000887576"/>
    </source>
</evidence>